<dbReference type="Pfam" id="PF07731">
    <property type="entry name" value="Cu-oxidase_2"/>
    <property type="match status" value="1"/>
</dbReference>
<evidence type="ECO:0000259" key="6">
    <source>
        <dbReference type="Pfam" id="PF07731"/>
    </source>
</evidence>
<dbReference type="PROSITE" id="PS00080">
    <property type="entry name" value="MULTICOPPER_OXIDASE2"/>
    <property type="match status" value="1"/>
</dbReference>
<dbReference type="PROSITE" id="PS51257">
    <property type="entry name" value="PROKAR_LIPOPROTEIN"/>
    <property type="match status" value="1"/>
</dbReference>
<dbReference type="RefSeq" id="WP_025287352.1">
    <property type="nucleotide sequence ID" value="NZ_CP003181.2"/>
</dbReference>
<dbReference type="PROSITE" id="PS51318">
    <property type="entry name" value="TAT"/>
    <property type="match status" value="1"/>
</dbReference>
<organism evidence="8 9">
    <name type="scientific">Granulibacter bethesdensis</name>
    <dbReference type="NCBI Taxonomy" id="364410"/>
    <lineage>
        <taxon>Bacteria</taxon>
        <taxon>Pseudomonadati</taxon>
        <taxon>Pseudomonadota</taxon>
        <taxon>Alphaproteobacteria</taxon>
        <taxon>Acetobacterales</taxon>
        <taxon>Acetobacteraceae</taxon>
        <taxon>Granulibacter</taxon>
    </lineage>
</organism>
<dbReference type="Pfam" id="PF07732">
    <property type="entry name" value="Cu-oxidase_3"/>
    <property type="match status" value="1"/>
</dbReference>
<proteinExistence type="predicted"/>
<name>A0AAN0RFD6_9PROT</name>
<dbReference type="GO" id="GO:0042597">
    <property type="term" value="C:periplasmic space"/>
    <property type="evidence" value="ECO:0007669"/>
    <property type="project" value="InterPro"/>
</dbReference>
<evidence type="ECO:0000259" key="7">
    <source>
        <dbReference type="Pfam" id="PF07732"/>
    </source>
</evidence>
<dbReference type="InterPro" id="IPR001117">
    <property type="entry name" value="Cu-oxidase_2nd"/>
</dbReference>
<dbReference type="InterPro" id="IPR011706">
    <property type="entry name" value="Cu-oxidase_C"/>
</dbReference>
<dbReference type="GO" id="GO:0016491">
    <property type="term" value="F:oxidoreductase activity"/>
    <property type="evidence" value="ECO:0007669"/>
    <property type="project" value="UniProtKB-KW"/>
</dbReference>
<feature type="domain" description="Plastocyanin-like" evidence="6">
    <location>
        <begin position="559"/>
        <end position="675"/>
    </location>
</feature>
<dbReference type="Gene3D" id="2.60.40.420">
    <property type="entry name" value="Cupredoxins - blue copper proteins"/>
    <property type="match status" value="3"/>
</dbReference>
<dbReference type="PANTHER" id="PTHR11709">
    <property type="entry name" value="MULTI-COPPER OXIDASE"/>
    <property type="match status" value="1"/>
</dbReference>
<feature type="region of interest" description="Disordered" evidence="4">
    <location>
        <begin position="407"/>
        <end position="442"/>
    </location>
</feature>
<dbReference type="EMBL" id="CP003181">
    <property type="protein sequence ID" value="AHJ63919.1"/>
    <property type="molecule type" value="Genomic_DNA"/>
</dbReference>
<dbReference type="InterPro" id="IPR006376">
    <property type="entry name" value="Cu-R_CopA"/>
</dbReference>
<feature type="domain" description="Plastocyanin-like" evidence="7">
    <location>
        <begin position="66"/>
        <end position="169"/>
    </location>
</feature>
<evidence type="ECO:0000259" key="5">
    <source>
        <dbReference type="Pfam" id="PF00394"/>
    </source>
</evidence>
<dbReference type="InterPro" id="IPR034279">
    <property type="entry name" value="CuRO_3_CopA"/>
</dbReference>
<evidence type="ECO:0000256" key="3">
    <source>
        <dbReference type="ARBA" id="ARBA00023008"/>
    </source>
</evidence>
<accession>A0AAN0RFD6</accession>
<evidence type="ECO:0000256" key="4">
    <source>
        <dbReference type="SAM" id="MobiDB-lite"/>
    </source>
</evidence>
<keyword evidence="2 8" id="KW-0560">Oxidoreductase</keyword>
<dbReference type="KEGG" id="gbc:GbCGDNIH3_2030"/>
<dbReference type="GO" id="GO:0005507">
    <property type="term" value="F:copper ion binding"/>
    <property type="evidence" value="ECO:0007669"/>
    <property type="project" value="InterPro"/>
</dbReference>
<dbReference type="CDD" id="cd13874">
    <property type="entry name" value="CuRO_2_CopA"/>
    <property type="match status" value="1"/>
</dbReference>
<dbReference type="InterPro" id="IPR011707">
    <property type="entry name" value="Cu-oxidase-like_N"/>
</dbReference>
<evidence type="ECO:0000256" key="2">
    <source>
        <dbReference type="ARBA" id="ARBA00023002"/>
    </source>
</evidence>
<dbReference type="InterPro" id="IPR034282">
    <property type="entry name" value="CuRO_2_CopA"/>
</dbReference>
<gene>
    <name evidence="8" type="ORF">GbCGDNIH3_2030</name>
</gene>
<dbReference type="PANTHER" id="PTHR11709:SF394">
    <property type="entry name" value="FI03373P-RELATED"/>
    <property type="match status" value="1"/>
</dbReference>
<dbReference type="InterPro" id="IPR008972">
    <property type="entry name" value="Cupredoxin"/>
</dbReference>
<protein>
    <submittedName>
        <fullName evidence="8">Multicopper oxidase PcoA</fullName>
        <ecNumber evidence="8">1.-.-.-</ecNumber>
    </submittedName>
</protein>
<dbReference type="NCBIfam" id="TIGR01480">
    <property type="entry name" value="copper_res_A"/>
    <property type="match status" value="1"/>
</dbReference>
<evidence type="ECO:0000313" key="9">
    <source>
        <dbReference type="Proteomes" id="UP000019438"/>
    </source>
</evidence>
<keyword evidence="1" id="KW-0479">Metal-binding</keyword>
<dbReference type="EC" id="1.-.-.-" evidence="8"/>
<dbReference type="Proteomes" id="UP000019438">
    <property type="component" value="Chromosome"/>
</dbReference>
<dbReference type="InterPro" id="IPR006311">
    <property type="entry name" value="TAT_signal"/>
</dbReference>
<reference evidence="9" key="1">
    <citation type="submission" date="2012-06" db="EMBL/GenBank/DDBJ databases">
        <title>Genome analysis of multiple Granulibacter bethesdensis isolates demonstrates substantial genome diversity.</title>
        <authorList>
            <person name="Greenberg D.E."/>
            <person name="Porcella S.F."/>
            <person name="Zarember K."/>
            <person name="Zelazny A.M."/>
            <person name="Bruno D."/>
            <person name="Martens C."/>
            <person name="Barbian K.D."/>
            <person name="Jaske E."/>
            <person name="Holland S.M."/>
        </authorList>
    </citation>
    <scope>NUCLEOTIDE SEQUENCE [LARGE SCALE GENOMIC DNA]</scope>
    <source>
        <strain evidence="9">CGDNIH3</strain>
    </source>
</reference>
<dbReference type="Pfam" id="PF00394">
    <property type="entry name" value="Cu-oxidase"/>
    <property type="match status" value="1"/>
</dbReference>
<evidence type="ECO:0000313" key="8">
    <source>
        <dbReference type="EMBL" id="AHJ63919.1"/>
    </source>
</evidence>
<dbReference type="SUPFAM" id="SSF49503">
    <property type="entry name" value="Cupredoxins"/>
    <property type="match status" value="3"/>
</dbReference>
<dbReference type="InterPro" id="IPR045087">
    <property type="entry name" value="Cu-oxidase_fam"/>
</dbReference>
<dbReference type="CDD" id="cd13896">
    <property type="entry name" value="CuRO_3_CopA"/>
    <property type="match status" value="1"/>
</dbReference>
<sequence length="676" mass="73548">MRNTESSGLIRPDRRRVLRACGAALLTAAAGGCAAPAPAPEATAEGMPELRGSRFALNVARYSVRRGGRHASATLVNASLPGPVLRMREGDEVAIAVTNTLDEPTSIHWHGLRVPASMDGVPGLSFGGIPAGETFTYRFPLKQSGTYWYHGHSGFQEATGLYGALIIAPHGAVPDYDRDYVVMLNDWSDLAPETIVSTLKFQSDAYNFRQRTLGTFIADARQKGLHQAVSDRLAWGKMRMGPTDISDVSGNAYAYLLNGRAVDDHWHGLFRPGERVRLRFINAASMTNFDIRIPGLVMTVVEADGNAVRPVMVDEFRIGVAETYDVLIQPGNAAYTIFAQSQDRTGYARGTLAPHPDMDGLVPPMDPRPLRTMKDMGMGDMDMNHMDMGDMGAGMEHHGMAAHDAENPGTDGMAHPLPGAVSSPAPSAPAHHHAPSMEGMEGMEDMDGMDMPDMPMHHMPMHHGGSVHDGAMHADHAAPVSVPGNTAPSLPAPLKQTGPHPVPVTVYRTPQVGELGVGSLAPMPVPRLHEAGSGLDDNGRRVLRYTDLRAARPAPPGREPDREILLHLTGNMERYIWGFNGQKFSHAPSIRLRLGERVRFILINDTMMEHPIHLHGLWSELENGTGADRPFKHTILVKPGERLTTCVDADTPGLWAFHCHLLYHMELGMFRTVVVS</sequence>
<feature type="domain" description="Plastocyanin-like" evidence="5">
    <location>
        <begin position="248"/>
        <end position="351"/>
    </location>
</feature>
<keyword evidence="3" id="KW-0186">Copper</keyword>
<dbReference type="InterPro" id="IPR002355">
    <property type="entry name" value="Cu_oxidase_Cu_BS"/>
</dbReference>
<evidence type="ECO:0000256" key="1">
    <source>
        <dbReference type="ARBA" id="ARBA00022723"/>
    </source>
</evidence>
<dbReference type="AlphaFoldDB" id="A0AAN0RFD6"/>